<sequence length="107" mass="11814">MKNVQESINDNVAVTMAINNNDGDGDGGHVLNFNHHKHQQNNIIELLNSNPINNNDDDDKEPKSKEYSVAESEEIIHVSSKNSKNSGILRTKQESGLESTSGWPTTN</sequence>
<feature type="compositionally biased region" description="Polar residues" evidence="1">
    <location>
        <begin position="79"/>
        <end position="107"/>
    </location>
</feature>
<reference evidence="2 3" key="1">
    <citation type="submission" date="2017-03" db="EMBL/GenBank/DDBJ databases">
        <title>Genome Survey of Euroglyphus maynei.</title>
        <authorList>
            <person name="Arlian L.G."/>
            <person name="Morgan M.S."/>
            <person name="Rider S.D."/>
        </authorList>
    </citation>
    <scope>NUCLEOTIDE SEQUENCE [LARGE SCALE GENOMIC DNA]</scope>
    <source>
        <strain evidence="2">Arlian Lab</strain>
        <tissue evidence="2">Whole body</tissue>
    </source>
</reference>
<dbReference type="EMBL" id="MUJZ01062324">
    <property type="protein sequence ID" value="OTF71160.1"/>
    <property type="molecule type" value="Genomic_DNA"/>
</dbReference>
<dbReference type="AlphaFoldDB" id="A0A1Y3ARS1"/>
<name>A0A1Y3ARS1_EURMA</name>
<evidence type="ECO:0000313" key="2">
    <source>
        <dbReference type="EMBL" id="OTF71160.1"/>
    </source>
</evidence>
<evidence type="ECO:0000313" key="3">
    <source>
        <dbReference type="Proteomes" id="UP000194236"/>
    </source>
</evidence>
<protein>
    <submittedName>
        <fullName evidence="2">Uncharacterized protein</fullName>
    </submittedName>
</protein>
<gene>
    <name evidence="2" type="ORF">BLA29_004760</name>
</gene>
<evidence type="ECO:0000256" key="1">
    <source>
        <dbReference type="SAM" id="MobiDB-lite"/>
    </source>
</evidence>
<comment type="caution">
    <text evidence="2">The sequence shown here is derived from an EMBL/GenBank/DDBJ whole genome shotgun (WGS) entry which is preliminary data.</text>
</comment>
<feature type="compositionally biased region" description="Low complexity" evidence="1">
    <location>
        <begin position="42"/>
        <end position="54"/>
    </location>
</feature>
<dbReference type="Proteomes" id="UP000194236">
    <property type="component" value="Unassembled WGS sequence"/>
</dbReference>
<proteinExistence type="predicted"/>
<keyword evidence="3" id="KW-1185">Reference proteome</keyword>
<accession>A0A1Y3ARS1</accession>
<feature type="region of interest" description="Disordered" evidence="1">
    <location>
        <begin position="42"/>
        <end position="107"/>
    </location>
</feature>
<organism evidence="2 3">
    <name type="scientific">Euroglyphus maynei</name>
    <name type="common">Mayne's house dust mite</name>
    <dbReference type="NCBI Taxonomy" id="6958"/>
    <lineage>
        <taxon>Eukaryota</taxon>
        <taxon>Metazoa</taxon>
        <taxon>Ecdysozoa</taxon>
        <taxon>Arthropoda</taxon>
        <taxon>Chelicerata</taxon>
        <taxon>Arachnida</taxon>
        <taxon>Acari</taxon>
        <taxon>Acariformes</taxon>
        <taxon>Sarcoptiformes</taxon>
        <taxon>Astigmata</taxon>
        <taxon>Psoroptidia</taxon>
        <taxon>Analgoidea</taxon>
        <taxon>Pyroglyphidae</taxon>
        <taxon>Pyroglyphinae</taxon>
        <taxon>Euroglyphus</taxon>
    </lineage>
</organism>